<name>A0A5C5BBY5_9MICO</name>
<feature type="transmembrane region" description="Helical" evidence="5">
    <location>
        <begin position="448"/>
        <end position="469"/>
    </location>
</feature>
<dbReference type="EMBL" id="VENP01000020">
    <property type="protein sequence ID" value="TNU74862.1"/>
    <property type="molecule type" value="Genomic_DNA"/>
</dbReference>
<feature type="domain" description="Histidine kinase/HSP90-like ATPase" evidence="6">
    <location>
        <begin position="273"/>
        <end position="358"/>
    </location>
</feature>
<feature type="transmembrane region" description="Helical" evidence="5">
    <location>
        <begin position="92"/>
        <end position="109"/>
    </location>
</feature>
<evidence type="ECO:0000256" key="4">
    <source>
        <dbReference type="SAM" id="MobiDB-lite"/>
    </source>
</evidence>
<accession>A0A5C5BBY5</accession>
<comment type="caution">
    <text evidence="7">The sequence shown here is derived from an EMBL/GenBank/DDBJ whole genome shotgun (WGS) entry which is preliminary data.</text>
</comment>
<organism evidence="7 8">
    <name type="scientific">Miniimonas arenae</name>
    <dbReference type="NCBI Taxonomy" id="676201"/>
    <lineage>
        <taxon>Bacteria</taxon>
        <taxon>Bacillati</taxon>
        <taxon>Actinomycetota</taxon>
        <taxon>Actinomycetes</taxon>
        <taxon>Micrococcales</taxon>
        <taxon>Beutenbergiaceae</taxon>
        <taxon>Miniimonas</taxon>
    </lineage>
</organism>
<evidence type="ECO:0000313" key="7">
    <source>
        <dbReference type="EMBL" id="TNU74862.1"/>
    </source>
</evidence>
<keyword evidence="1" id="KW-0808">Transferase</keyword>
<dbReference type="InterPro" id="IPR050482">
    <property type="entry name" value="Sensor_HK_TwoCompSys"/>
</dbReference>
<dbReference type="GO" id="GO:0016301">
    <property type="term" value="F:kinase activity"/>
    <property type="evidence" value="ECO:0007669"/>
    <property type="project" value="UniProtKB-KW"/>
</dbReference>
<keyword evidence="2" id="KW-0418">Kinase</keyword>
<evidence type="ECO:0000256" key="3">
    <source>
        <dbReference type="ARBA" id="ARBA00023012"/>
    </source>
</evidence>
<feature type="transmembrane region" description="Helical" evidence="5">
    <location>
        <begin position="66"/>
        <end position="86"/>
    </location>
</feature>
<dbReference type="InterPro" id="IPR036890">
    <property type="entry name" value="HATPase_C_sf"/>
</dbReference>
<dbReference type="AlphaFoldDB" id="A0A5C5BBY5"/>
<dbReference type="Gene3D" id="3.30.565.10">
    <property type="entry name" value="Histidine kinase-like ATPase, C-terminal domain"/>
    <property type="match status" value="1"/>
</dbReference>
<keyword evidence="8" id="KW-1185">Reference proteome</keyword>
<dbReference type="Proteomes" id="UP000313849">
    <property type="component" value="Unassembled WGS sequence"/>
</dbReference>
<gene>
    <name evidence="7" type="ORF">FH969_07025</name>
</gene>
<dbReference type="GO" id="GO:0000160">
    <property type="term" value="P:phosphorelay signal transduction system"/>
    <property type="evidence" value="ECO:0007669"/>
    <property type="project" value="UniProtKB-KW"/>
</dbReference>
<feature type="transmembrane region" description="Helical" evidence="5">
    <location>
        <begin position="555"/>
        <end position="574"/>
    </location>
</feature>
<evidence type="ECO:0000256" key="5">
    <source>
        <dbReference type="SAM" id="Phobius"/>
    </source>
</evidence>
<keyword evidence="5" id="KW-1133">Transmembrane helix</keyword>
<feature type="transmembrane region" description="Helical" evidence="5">
    <location>
        <begin position="505"/>
        <end position="525"/>
    </location>
</feature>
<feature type="transmembrane region" description="Helical" evidence="5">
    <location>
        <begin position="12"/>
        <end position="33"/>
    </location>
</feature>
<evidence type="ECO:0000256" key="2">
    <source>
        <dbReference type="ARBA" id="ARBA00022777"/>
    </source>
</evidence>
<dbReference type="InterPro" id="IPR003594">
    <property type="entry name" value="HATPase_dom"/>
</dbReference>
<evidence type="ECO:0000256" key="1">
    <source>
        <dbReference type="ARBA" id="ARBA00022679"/>
    </source>
</evidence>
<dbReference type="PANTHER" id="PTHR24421:SF61">
    <property type="entry name" value="OXYGEN SENSOR HISTIDINE KINASE NREB"/>
    <property type="match status" value="1"/>
</dbReference>
<evidence type="ECO:0000313" key="8">
    <source>
        <dbReference type="Proteomes" id="UP000313849"/>
    </source>
</evidence>
<keyword evidence="5" id="KW-0812">Transmembrane</keyword>
<feature type="transmembrane region" description="Helical" evidence="5">
    <location>
        <begin position="580"/>
        <end position="601"/>
    </location>
</feature>
<feature type="transmembrane region" description="Helical" evidence="5">
    <location>
        <begin position="114"/>
        <end position="133"/>
    </location>
</feature>
<dbReference type="PANTHER" id="PTHR24421">
    <property type="entry name" value="NITRATE/NITRITE SENSOR PROTEIN NARX-RELATED"/>
    <property type="match status" value="1"/>
</dbReference>
<reference evidence="7 8" key="1">
    <citation type="submission" date="2019-06" db="EMBL/GenBank/DDBJ databases">
        <title>Draft genome sequence of Miniimonas arenae KCTC 19750T isolated from sea sand.</title>
        <authorList>
            <person name="Park S.-J."/>
        </authorList>
    </citation>
    <scope>NUCLEOTIDE SEQUENCE [LARGE SCALE GENOMIC DNA]</scope>
    <source>
        <strain evidence="7 8">KCTC 19750</strain>
    </source>
</reference>
<sequence>MIPNRTARVDLALRRAFAVFALVVAVFVTGTLLPGTATPLRVAALAFVVGILALGAVSWVRRPSRWLVSVVALAGAALLLAGRVAVPEASPEAMAMVVAYLAGLVAVFARRAVVLALVGLVVWVVGIGVVRPYDIETIAALGPAVAAAIAMVLCVRLMERMDERLERARADHLAAVRDAVEQEARLAAHHRAQAILHDDVLAALRACGTAAVPREDAAASAERAWYALVSVDDERHATRDLVADLREVEVPGLAVELTTAQPELALPAPVAQAVRDAVAEALRNARRHAGVETATVLVRGDRRALRVAVADRGRGFDPDRTSQSYGLEQSVRRRMSDVGGRAIVVSAPGAGTRIELDWRERDWVADEEEALLAVEEGVLGGAPHTPLVRTALRDENGPPGAVLGAGGCSRRDGRESDGADWGTGGATPRPHPHAPETTLTSVIGDPRLAAVCAIAPFAALALMWAVIGLAGGQPWWLGGWALVLTGYGAYVLWRGEPGAVPPWHELLHVLGLTGVVAFLAQAPPGTFETELGWPVSLAALVAAPTAIYRGGWSVVGVTGAFVGVVTLTAVLTSPDPAGSALVAALPAILSTCWPLAVGATLRAVVIALGARAEAEAALTRETVAREGLARRRTAALDNRLTHLRTLLDPTLGRIARGEADLSDPRVQREALDAERTARDELTLPWSLTPALIRVIRSARAAGVEITLTTTSDLVRTPPAARLLLQTVLEEAHPRRVTLTVAADDAPVSLVAEVADDADRAAVIEALRSRGIDVRDVAGTVLARA</sequence>
<feature type="region of interest" description="Disordered" evidence="4">
    <location>
        <begin position="394"/>
        <end position="435"/>
    </location>
</feature>
<dbReference type="OrthoDB" id="144293at2"/>
<protein>
    <recommendedName>
        <fullName evidence="6">Histidine kinase/HSP90-like ATPase domain-containing protein</fullName>
    </recommendedName>
</protein>
<dbReference type="SUPFAM" id="SSF55874">
    <property type="entry name" value="ATPase domain of HSP90 chaperone/DNA topoisomerase II/histidine kinase"/>
    <property type="match status" value="1"/>
</dbReference>
<dbReference type="Pfam" id="PF02518">
    <property type="entry name" value="HATPase_c"/>
    <property type="match status" value="1"/>
</dbReference>
<keyword evidence="5" id="KW-0472">Membrane</keyword>
<keyword evidence="3" id="KW-0902">Two-component regulatory system</keyword>
<feature type="transmembrane region" description="Helical" evidence="5">
    <location>
        <begin position="39"/>
        <end position="59"/>
    </location>
</feature>
<proteinExistence type="predicted"/>
<dbReference type="CDD" id="cd16917">
    <property type="entry name" value="HATPase_UhpB-NarQ-NarX-like"/>
    <property type="match status" value="1"/>
</dbReference>
<evidence type="ECO:0000259" key="6">
    <source>
        <dbReference type="Pfam" id="PF02518"/>
    </source>
</evidence>
<dbReference type="RefSeq" id="WP_139986617.1">
    <property type="nucleotide sequence ID" value="NZ_VENP01000020.1"/>
</dbReference>
<feature type="transmembrane region" description="Helical" evidence="5">
    <location>
        <begin position="139"/>
        <end position="158"/>
    </location>
</feature>
<feature type="transmembrane region" description="Helical" evidence="5">
    <location>
        <begin position="475"/>
        <end position="493"/>
    </location>
</feature>